<comment type="similarity">
    <text evidence="10 11">Belongs to the TonB-dependent receptor family.</text>
</comment>
<evidence type="ECO:0000256" key="2">
    <source>
        <dbReference type="ARBA" id="ARBA00022448"/>
    </source>
</evidence>
<dbReference type="PANTHER" id="PTHR30069">
    <property type="entry name" value="TONB-DEPENDENT OUTER MEMBRANE RECEPTOR"/>
    <property type="match status" value="1"/>
</dbReference>
<evidence type="ECO:0000259" key="13">
    <source>
        <dbReference type="Pfam" id="PF00593"/>
    </source>
</evidence>
<evidence type="ECO:0000256" key="8">
    <source>
        <dbReference type="ARBA" id="ARBA00023170"/>
    </source>
</evidence>
<evidence type="ECO:0000256" key="10">
    <source>
        <dbReference type="PROSITE-ProRule" id="PRU01360"/>
    </source>
</evidence>
<keyword evidence="5 12" id="KW-0732">Signal</keyword>
<keyword evidence="8 15" id="KW-0675">Receptor</keyword>
<evidence type="ECO:0000256" key="6">
    <source>
        <dbReference type="ARBA" id="ARBA00023077"/>
    </source>
</evidence>
<evidence type="ECO:0000313" key="15">
    <source>
        <dbReference type="EMBL" id="HGF34941.1"/>
    </source>
</evidence>
<feature type="domain" description="TonB-dependent receptor plug" evidence="14">
    <location>
        <begin position="66"/>
        <end position="171"/>
    </location>
</feature>
<dbReference type="GO" id="GO:0044718">
    <property type="term" value="P:siderophore transmembrane transport"/>
    <property type="evidence" value="ECO:0007669"/>
    <property type="project" value="TreeGrafter"/>
</dbReference>
<evidence type="ECO:0000256" key="7">
    <source>
        <dbReference type="ARBA" id="ARBA00023136"/>
    </source>
</evidence>
<evidence type="ECO:0000256" key="4">
    <source>
        <dbReference type="ARBA" id="ARBA00022692"/>
    </source>
</evidence>
<dbReference type="EMBL" id="DTMF01000271">
    <property type="protein sequence ID" value="HGF34941.1"/>
    <property type="molecule type" value="Genomic_DNA"/>
</dbReference>
<evidence type="ECO:0000256" key="5">
    <source>
        <dbReference type="ARBA" id="ARBA00022729"/>
    </source>
</evidence>
<dbReference type="AlphaFoldDB" id="A0A7C3V0V0"/>
<evidence type="ECO:0000256" key="12">
    <source>
        <dbReference type="SAM" id="SignalP"/>
    </source>
</evidence>
<dbReference type="Pfam" id="PF00593">
    <property type="entry name" value="TonB_dep_Rec_b-barrel"/>
    <property type="match status" value="1"/>
</dbReference>
<evidence type="ECO:0000256" key="3">
    <source>
        <dbReference type="ARBA" id="ARBA00022452"/>
    </source>
</evidence>
<evidence type="ECO:0000256" key="11">
    <source>
        <dbReference type="RuleBase" id="RU003357"/>
    </source>
</evidence>
<dbReference type="SUPFAM" id="SSF56935">
    <property type="entry name" value="Porins"/>
    <property type="match status" value="1"/>
</dbReference>
<protein>
    <submittedName>
        <fullName evidence="15">TonB-dependent receptor</fullName>
    </submittedName>
</protein>
<keyword evidence="9 10" id="KW-0998">Cell outer membrane</keyword>
<keyword evidence="3 10" id="KW-1134">Transmembrane beta strand</keyword>
<dbReference type="GO" id="GO:0015344">
    <property type="term" value="F:siderophore uptake transmembrane transporter activity"/>
    <property type="evidence" value="ECO:0007669"/>
    <property type="project" value="TreeGrafter"/>
</dbReference>
<dbReference type="GO" id="GO:0009279">
    <property type="term" value="C:cell outer membrane"/>
    <property type="evidence" value="ECO:0007669"/>
    <property type="project" value="UniProtKB-SubCell"/>
</dbReference>
<dbReference type="InterPro" id="IPR000531">
    <property type="entry name" value="Beta-barrel_TonB"/>
</dbReference>
<keyword evidence="6 11" id="KW-0798">TonB box</keyword>
<dbReference type="PROSITE" id="PS52016">
    <property type="entry name" value="TONB_DEPENDENT_REC_3"/>
    <property type="match status" value="1"/>
</dbReference>
<comment type="caution">
    <text evidence="15">The sequence shown here is derived from an EMBL/GenBank/DDBJ whole genome shotgun (WGS) entry which is preliminary data.</text>
</comment>
<dbReference type="Pfam" id="PF07715">
    <property type="entry name" value="Plug"/>
    <property type="match status" value="1"/>
</dbReference>
<dbReference type="Gene3D" id="2.40.170.20">
    <property type="entry name" value="TonB-dependent receptor, beta-barrel domain"/>
    <property type="match status" value="1"/>
</dbReference>
<proteinExistence type="inferred from homology"/>
<organism evidence="15">
    <name type="scientific">Desulfobacca acetoxidans</name>
    <dbReference type="NCBI Taxonomy" id="60893"/>
    <lineage>
        <taxon>Bacteria</taxon>
        <taxon>Pseudomonadati</taxon>
        <taxon>Thermodesulfobacteriota</taxon>
        <taxon>Desulfobaccia</taxon>
        <taxon>Desulfobaccales</taxon>
        <taxon>Desulfobaccaceae</taxon>
        <taxon>Desulfobacca</taxon>
    </lineage>
</organism>
<evidence type="ECO:0000256" key="9">
    <source>
        <dbReference type="ARBA" id="ARBA00023237"/>
    </source>
</evidence>
<accession>A0A7C3V0V0</accession>
<feature type="signal peptide" evidence="12">
    <location>
        <begin position="1"/>
        <end position="28"/>
    </location>
</feature>
<comment type="subcellular location">
    <subcellularLocation>
        <location evidence="1 10">Cell outer membrane</location>
        <topology evidence="1 10">Multi-pass membrane protein</topology>
    </subcellularLocation>
</comment>
<sequence length="725" mass="81693">MKIHERILSRPALWGILALAFWATGASGAETGAPPTLKNEEAVVKEQSEKPEKLPTLEVVGTAEPSATASVLKKDEVSLGPYQNLPGYFEEESGIDLTRRSLLGEKNRMLNIRGFDESRYQVYMDGRSVKGVGVYGGYFVDWSTLPLAGVEKMEIIRGAQSAEYGNTLGGVVKITTIKGSKEPKVDFDSSYGSWDTQNYRLTHTGSKGPVEYALGGSFGKTTGYLRNNFVDPALNFLGSVTYHCPWDLSITLGGRYSAQNTGMIVANRAFLPFYNPDHPSSDGDILFGPQPPFWEFKPGPGGGPGYTYGDHSFVDRRRFELDLAVKQKCWHGEVEGNLFYFQTARRDKFYGLNNSDRLILERHSLDEDTWGWNLKTRQTFGKVKLGMGLEGNYLGYGPLTNDFYNPLYFRFAPTSNGGSKNAERIYGGFIDATAFLTDWCELYLGLRYDNYFADKYLNTNTNVMVPPLRRDFVSPKSTLTIRPTQSTEGYLSINFASRFPTIPEVYWFGNGYVPPHRAPVLEPEFGMQYEAGISQKFPYNIKMRVRGYYYDLNNYIRTVFGFRPSRVVYNLDLVSLRGVEVEGQVGLPYNLTAFANYTWQQTGTSPDPLGGNVRYLAEFPEHKANLGLKYKDAKGAEARFYVRLVSQRFEPQVLVNTQNQVTGSFLRRLKGFFTINLEGRYPVFWQGLNGFLYAGVSNLTGEFYEESAGFPMPVQTYYGGIQLRY</sequence>
<reference evidence="15" key="1">
    <citation type="journal article" date="2020" name="mSystems">
        <title>Genome- and Community-Level Interaction Insights into Carbon Utilization and Element Cycling Functions of Hydrothermarchaeota in Hydrothermal Sediment.</title>
        <authorList>
            <person name="Zhou Z."/>
            <person name="Liu Y."/>
            <person name="Xu W."/>
            <person name="Pan J."/>
            <person name="Luo Z.H."/>
            <person name="Li M."/>
        </authorList>
    </citation>
    <scope>NUCLEOTIDE SEQUENCE [LARGE SCALE GENOMIC DNA]</scope>
    <source>
        <strain evidence="15">SpSt-897</strain>
    </source>
</reference>
<keyword evidence="7 10" id="KW-0472">Membrane</keyword>
<dbReference type="InterPro" id="IPR039426">
    <property type="entry name" value="TonB-dep_rcpt-like"/>
</dbReference>
<dbReference type="InterPro" id="IPR012910">
    <property type="entry name" value="Plug_dom"/>
</dbReference>
<dbReference type="PANTHER" id="PTHR30069:SF29">
    <property type="entry name" value="HEMOGLOBIN AND HEMOGLOBIN-HAPTOGLOBIN-BINDING PROTEIN 1-RELATED"/>
    <property type="match status" value="1"/>
</dbReference>
<evidence type="ECO:0000259" key="14">
    <source>
        <dbReference type="Pfam" id="PF07715"/>
    </source>
</evidence>
<dbReference type="InterPro" id="IPR037066">
    <property type="entry name" value="Plug_dom_sf"/>
</dbReference>
<gene>
    <name evidence="15" type="ORF">ENW96_11250</name>
</gene>
<dbReference type="Gene3D" id="2.170.130.10">
    <property type="entry name" value="TonB-dependent receptor, plug domain"/>
    <property type="match status" value="1"/>
</dbReference>
<evidence type="ECO:0000256" key="1">
    <source>
        <dbReference type="ARBA" id="ARBA00004571"/>
    </source>
</evidence>
<feature type="chain" id="PRO_5027842736" evidence="12">
    <location>
        <begin position="29"/>
        <end position="725"/>
    </location>
</feature>
<name>A0A7C3V0V0_9BACT</name>
<keyword evidence="2 10" id="KW-0813">Transport</keyword>
<keyword evidence="4 10" id="KW-0812">Transmembrane</keyword>
<feature type="domain" description="TonB-dependent receptor-like beta-barrel" evidence="13">
    <location>
        <begin position="282"/>
        <end position="699"/>
    </location>
</feature>
<dbReference type="InterPro" id="IPR036942">
    <property type="entry name" value="Beta-barrel_TonB_sf"/>
</dbReference>